<evidence type="ECO:0000256" key="9">
    <source>
        <dbReference type="ARBA" id="ARBA00031636"/>
    </source>
</evidence>
<keyword evidence="4" id="KW-1003">Cell membrane</keyword>
<reference evidence="11 12" key="1">
    <citation type="submission" date="2018-08" db="EMBL/GenBank/DDBJ databases">
        <title>A genome reference for cultivated species of the human gut microbiota.</title>
        <authorList>
            <person name="Zou Y."/>
            <person name="Xue W."/>
            <person name="Luo G."/>
        </authorList>
    </citation>
    <scope>NUCLEOTIDE SEQUENCE [LARGE SCALE GENOMIC DNA]</scope>
    <source>
        <strain evidence="11 12">AF24-16AC</strain>
    </source>
</reference>
<dbReference type="CDD" id="cd13133">
    <property type="entry name" value="MATE_like_7"/>
    <property type="match status" value="1"/>
</dbReference>
<feature type="transmembrane region" description="Helical" evidence="10">
    <location>
        <begin position="351"/>
        <end position="370"/>
    </location>
</feature>
<dbReference type="GO" id="GO:0006811">
    <property type="term" value="P:monoatomic ion transport"/>
    <property type="evidence" value="ECO:0007669"/>
    <property type="project" value="UniProtKB-KW"/>
</dbReference>
<evidence type="ECO:0000256" key="1">
    <source>
        <dbReference type="ARBA" id="ARBA00004651"/>
    </source>
</evidence>
<evidence type="ECO:0000256" key="10">
    <source>
        <dbReference type="SAM" id="Phobius"/>
    </source>
</evidence>
<evidence type="ECO:0000313" key="12">
    <source>
        <dbReference type="Proteomes" id="UP000285750"/>
    </source>
</evidence>
<accession>A0A412H8Y9</accession>
<evidence type="ECO:0000256" key="7">
    <source>
        <dbReference type="ARBA" id="ARBA00023065"/>
    </source>
</evidence>
<feature type="transmembrane region" description="Helical" evidence="10">
    <location>
        <begin position="12"/>
        <end position="35"/>
    </location>
</feature>
<evidence type="ECO:0000313" key="11">
    <source>
        <dbReference type="EMBL" id="RGS09740.1"/>
    </source>
</evidence>
<keyword evidence="8 10" id="KW-0472">Membrane</keyword>
<feature type="transmembrane region" description="Helical" evidence="10">
    <location>
        <begin position="47"/>
        <end position="69"/>
    </location>
</feature>
<dbReference type="PANTHER" id="PTHR43298:SF2">
    <property type="entry name" value="FMN_FAD EXPORTER YEEO-RELATED"/>
    <property type="match status" value="1"/>
</dbReference>
<keyword evidence="3" id="KW-0050">Antiport</keyword>
<dbReference type="RefSeq" id="WP_118430589.1">
    <property type="nucleotide sequence ID" value="NZ_DBFVTB010000004.1"/>
</dbReference>
<gene>
    <name evidence="11" type="ORF">DWY14_02655</name>
</gene>
<dbReference type="GO" id="GO:0015297">
    <property type="term" value="F:antiporter activity"/>
    <property type="evidence" value="ECO:0007669"/>
    <property type="project" value="UniProtKB-KW"/>
</dbReference>
<dbReference type="Proteomes" id="UP000285750">
    <property type="component" value="Unassembled WGS sequence"/>
</dbReference>
<evidence type="ECO:0000256" key="8">
    <source>
        <dbReference type="ARBA" id="ARBA00023136"/>
    </source>
</evidence>
<dbReference type="EMBL" id="QRUY01000004">
    <property type="protein sequence ID" value="RGS09740.1"/>
    <property type="molecule type" value="Genomic_DNA"/>
</dbReference>
<dbReference type="GO" id="GO:0042910">
    <property type="term" value="F:xenobiotic transmembrane transporter activity"/>
    <property type="evidence" value="ECO:0007669"/>
    <property type="project" value="InterPro"/>
</dbReference>
<keyword evidence="6 10" id="KW-1133">Transmembrane helix</keyword>
<dbReference type="InterPro" id="IPR050222">
    <property type="entry name" value="MATE_MdtK"/>
</dbReference>
<feature type="transmembrane region" description="Helical" evidence="10">
    <location>
        <begin position="410"/>
        <end position="430"/>
    </location>
</feature>
<feature type="transmembrane region" description="Helical" evidence="10">
    <location>
        <begin position="156"/>
        <end position="177"/>
    </location>
</feature>
<feature type="transmembrane region" description="Helical" evidence="10">
    <location>
        <begin position="189"/>
        <end position="210"/>
    </location>
</feature>
<evidence type="ECO:0000256" key="3">
    <source>
        <dbReference type="ARBA" id="ARBA00022449"/>
    </source>
</evidence>
<dbReference type="PANTHER" id="PTHR43298">
    <property type="entry name" value="MULTIDRUG RESISTANCE PROTEIN NORM-RELATED"/>
    <property type="match status" value="1"/>
</dbReference>
<protein>
    <recommendedName>
        <fullName evidence="9">Multidrug-efflux transporter</fullName>
    </recommendedName>
</protein>
<proteinExistence type="predicted"/>
<feature type="transmembrane region" description="Helical" evidence="10">
    <location>
        <begin position="266"/>
        <end position="287"/>
    </location>
</feature>
<keyword evidence="7" id="KW-0406">Ion transport</keyword>
<dbReference type="AlphaFoldDB" id="A0A412H8Y9"/>
<keyword evidence="2" id="KW-0813">Transport</keyword>
<evidence type="ECO:0000256" key="4">
    <source>
        <dbReference type="ARBA" id="ARBA00022475"/>
    </source>
</evidence>
<evidence type="ECO:0000256" key="2">
    <source>
        <dbReference type="ARBA" id="ARBA00022448"/>
    </source>
</evidence>
<dbReference type="Pfam" id="PF01554">
    <property type="entry name" value="MatE"/>
    <property type="match status" value="2"/>
</dbReference>
<name>A0A412H8Y9_9BACT</name>
<dbReference type="NCBIfam" id="TIGR00797">
    <property type="entry name" value="matE"/>
    <property type="match status" value="1"/>
</dbReference>
<feature type="transmembrane region" description="Helical" evidence="10">
    <location>
        <begin position="230"/>
        <end position="254"/>
    </location>
</feature>
<dbReference type="GO" id="GO:0005886">
    <property type="term" value="C:plasma membrane"/>
    <property type="evidence" value="ECO:0007669"/>
    <property type="project" value="UniProtKB-SubCell"/>
</dbReference>
<sequence length="440" mass="48439">MYTNKEIWRVTYPIFLGLLAQNVINVTDTAFLGRVGEVALGAAAMGGLLYICVYTIAFGFSVGSQILIARRNGEGNYRAVGPIMWQGTAFSFGMAVCLLILMYFSAAPLIRLLITSDSIYGATYEFFTWRIWGFLFAFVNVMFRGLYIGITRTKVLTMNAVVMALVNVVLDYALVFGELGLPEMGVRGAALASVIAEASSLLFFLLYTYYKVDLRKYGLNRFGQFDLSMVLRILRISCFTMVQYFLAMAIWFVFFMALERLGQRQLAVANIVRSVYVVLLIPVQALSTTANTLVSNLIGAGGSSGVVTLLHKISRMSFLIMVVCVGLCVAFPGSILSVYTNEEALLVESVSALYVVCGAMLIASLANVYFNGISGTGNTQAALVLEVFVQVFYALYIIVVGMVIQAPVDVCFTTEVIYYVLMLGSSLIYLKKAKWQNKKI</sequence>
<organism evidence="11 12">
    <name type="scientific">Phocaeicola plebeius</name>
    <dbReference type="NCBI Taxonomy" id="310297"/>
    <lineage>
        <taxon>Bacteria</taxon>
        <taxon>Pseudomonadati</taxon>
        <taxon>Bacteroidota</taxon>
        <taxon>Bacteroidia</taxon>
        <taxon>Bacteroidales</taxon>
        <taxon>Bacteroidaceae</taxon>
        <taxon>Phocaeicola</taxon>
    </lineage>
</organism>
<comment type="caution">
    <text evidence="11">The sequence shown here is derived from an EMBL/GenBank/DDBJ whole genome shotgun (WGS) entry which is preliminary data.</text>
</comment>
<feature type="transmembrane region" description="Helical" evidence="10">
    <location>
        <begin position="318"/>
        <end position="339"/>
    </location>
</feature>
<dbReference type="PIRSF" id="PIRSF006603">
    <property type="entry name" value="DinF"/>
    <property type="match status" value="1"/>
</dbReference>
<dbReference type="InterPro" id="IPR002528">
    <property type="entry name" value="MATE_fam"/>
</dbReference>
<evidence type="ECO:0000256" key="5">
    <source>
        <dbReference type="ARBA" id="ARBA00022692"/>
    </source>
</evidence>
<comment type="subcellular location">
    <subcellularLocation>
        <location evidence="1">Cell membrane</location>
        <topology evidence="1">Multi-pass membrane protein</topology>
    </subcellularLocation>
</comment>
<feature type="transmembrane region" description="Helical" evidence="10">
    <location>
        <begin position="131"/>
        <end position="150"/>
    </location>
</feature>
<feature type="transmembrane region" description="Helical" evidence="10">
    <location>
        <begin position="89"/>
        <end position="110"/>
    </location>
</feature>
<keyword evidence="5 10" id="KW-0812">Transmembrane</keyword>
<dbReference type="InterPro" id="IPR048279">
    <property type="entry name" value="MdtK-like"/>
</dbReference>
<evidence type="ECO:0000256" key="6">
    <source>
        <dbReference type="ARBA" id="ARBA00022989"/>
    </source>
</evidence>
<feature type="transmembrane region" description="Helical" evidence="10">
    <location>
        <begin position="382"/>
        <end position="404"/>
    </location>
</feature>